<accession>A0ABY8LVE1</accession>
<dbReference type="InterPro" id="IPR029058">
    <property type="entry name" value="AB_hydrolase_fold"/>
</dbReference>
<evidence type="ECO:0000313" key="5">
    <source>
        <dbReference type="Proteomes" id="UP001179842"/>
    </source>
</evidence>
<gene>
    <name evidence="4" type="ORF">QEG99_00395</name>
</gene>
<keyword evidence="5" id="KW-1185">Reference proteome</keyword>
<proteinExistence type="inferred from homology"/>
<name>A0ABY8LVE1_9BACT</name>
<dbReference type="InterPro" id="IPR000639">
    <property type="entry name" value="Epox_hydrolase-like"/>
</dbReference>
<evidence type="ECO:0000259" key="3">
    <source>
        <dbReference type="Pfam" id="PF00561"/>
    </source>
</evidence>
<reference evidence="4" key="1">
    <citation type="submission" date="2023-04" db="EMBL/GenBank/DDBJ databases">
        <title>Completed genome of Mycoplasma lagogenitalium type strain 12MS.</title>
        <authorList>
            <person name="Spergser J."/>
        </authorList>
    </citation>
    <scope>NUCLEOTIDE SEQUENCE</scope>
    <source>
        <strain evidence="4">12MS</strain>
    </source>
</reference>
<organism evidence="4 5">
    <name type="scientific">Mesomycoplasma lagogenitalium</name>
    <dbReference type="NCBI Taxonomy" id="171286"/>
    <lineage>
        <taxon>Bacteria</taxon>
        <taxon>Bacillati</taxon>
        <taxon>Mycoplasmatota</taxon>
        <taxon>Mycoplasmoidales</taxon>
        <taxon>Metamycoplasmataceae</taxon>
        <taxon>Mesomycoplasma</taxon>
    </lineage>
</organism>
<comment type="similarity">
    <text evidence="1">Belongs to the lipase/esterase LIP3/BchO family.</text>
</comment>
<dbReference type="PANTHER" id="PTHR43798">
    <property type="entry name" value="MONOACYLGLYCEROL LIPASE"/>
    <property type="match status" value="1"/>
</dbReference>
<dbReference type="Gene3D" id="3.40.50.1820">
    <property type="entry name" value="alpha/beta hydrolase"/>
    <property type="match status" value="1"/>
</dbReference>
<dbReference type="PRINTS" id="PR00111">
    <property type="entry name" value="ABHYDROLASE"/>
</dbReference>
<dbReference type="Pfam" id="PF00561">
    <property type="entry name" value="Abhydrolase_1"/>
    <property type="match status" value="1"/>
</dbReference>
<dbReference type="InterPro" id="IPR050266">
    <property type="entry name" value="AB_hydrolase_sf"/>
</dbReference>
<evidence type="ECO:0000313" key="4">
    <source>
        <dbReference type="EMBL" id="WGI36735.1"/>
    </source>
</evidence>
<dbReference type="PANTHER" id="PTHR43798:SF33">
    <property type="entry name" value="HYDROLASE, PUTATIVE (AFU_ORTHOLOGUE AFUA_2G14860)-RELATED"/>
    <property type="match status" value="1"/>
</dbReference>
<dbReference type="EMBL" id="CP122979">
    <property type="protein sequence ID" value="WGI36735.1"/>
    <property type="molecule type" value="Genomic_DNA"/>
</dbReference>
<keyword evidence="2" id="KW-0719">Serine esterase</keyword>
<sequence>MDKKFIKIFDEEVFYVEENTGKEKVLFLHGFNSSHNFAQQLYLLKNRNYDVVAIDFPGCGKSSANSEITIEYYQKIAQEFVKQINYNFKLVVGHSLGGASALYLLNSKMVNYALLAAPINYNILSAKLDETTEKLKRWLIPSNLNDAIESSENLVFNNKNGYKENLNKIATMFLKITKFKERNFLKLVTNQIINPNYLKKEIKKLYTQSNNYEFIIGINDMFVPFMSVAKIANDLNKNLSAISNCGHAIFFEKPEQVNEKINKLISSL</sequence>
<feature type="domain" description="AB hydrolase-1" evidence="3">
    <location>
        <begin position="25"/>
        <end position="254"/>
    </location>
</feature>
<dbReference type="Proteomes" id="UP001179842">
    <property type="component" value="Chromosome"/>
</dbReference>
<keyword evidence="4" id="KW-0378">Hydrolase</keyword>
<evidence type="ECO:0000256" key="2">
    <source>
        <dbReference type="ARBA" id="ARBA00022487"/>
    </source>
</evidence>
<dbReference type="InterPro" id="IPR000073">
    <property type="entry name" value="AB_hydrolase_1"/>
</dbReference>
<dbReference type="RefSeq" id="WP_280102037.1">
    <property type="nucleotide sequence ID" value="NZ_CP122979.1"/>
</dbReference>
<evidence type="ECO:0000256" key="1">
    <source>
        <dbReference type="ARBA" id="ARBA00006989"/>
    </source>
</evidence>
<dbReference type="PRINTS" id="PR00412">
    <property type="entry name" value="EPOXHYDRLASE"/>
</dbReference>
<dbReference type="SUPFAM" id="SSF53474">
    <property type="entry name" value="alpha/beta-Hydrolases"/>
    <property type="match status" value="1"/>
</dbReference>
<dbReference type="GO" id="GO:0016787">
    <property type="term" value="F:hydrolase activity"/>
    <property type="evidence" value="ECO:0007669"/>
    <property type="project" value="UniProtKB-KW"/>
</dbReference>
<protein>
    <submittedName>
        <fullName evidence="4">Alpha/beta hydrolase</fullName>
    </submittedName>
</protein>